<dbReference type="RefSeq" id="WP_139305272.1">
    <property type="nucleotide sequence ID" value="NZ_FNSQ01000005.1"/>
</dbReference>
<dbReference type="AlphaFoldDB" id="A0A1H4MDS3"/>
<evidence type="ECO:0000313" key="3">
    <source>
        <dbReference type="Proteomes" id="UP000183750"/>
    </source>
</evidence>
<gene>
    <name evidence="2" type="ORF">SAMN04489807_2112</name>
</gene>
<keyword evidence="1" id="KW-0472">Membrane</keyword>
<protein>
    <submittedName>
        <fullName evidence="2">Uncharacterized protein</fullName>
    </submittedName>
</protein>
<dbReference type="Proteomes" id="UP000183750">
    <property type="component" value="Unassembled WGS sequence"/>
</dbReference>
<evidence type="ECO:0000256" key="1">
    <source>
        <dbReference type="SAM" id="Phobius"/>
    </source>
</evidence>
<organism evidence="2 3">
    <name type="scientific">Microbacterium hydrocarbonoxydans</name>
    <dbReference type="NCBI Taxonomy" id="273678"/>
    <lineage>
        <taxon>Bacteria</taxon>
        <taxon>Bacillati</taxon>
        <taxon>Actinomycetota</taxon>
        <taxon>Actinomycetes</taxon>
        <taxon>Micrococcales</taxon>
        <taxon>Microbacteriaceae</taxon>
        <taxon>Microbacterium</taxon>
    </lineage>
</organism>
<feature type="transmembrane region" description="Helical" evidence="1">
    <location>
        <begin position="6"/>
        <end position="24"/>
    </location>
</feature>
<keyword evidence="3" id="KW-1185">Reference proteome</keyword>
<evidence type="ECO:0000313" key="2">
    <source>
        <dbReference type="EMBL" id="SEB81186.1"/>
    </source>
</evidence>
<feature type="transmembrane region" description="Helical" evidence="1">
    <location>
        <begin position="220"/>
        <end position="239"/>
    </location>
</feature>
<dbReference type="EMBL" id="FNSQ01000005">
    <property type="protein sequence ID" value="SEB81186.1"/>
    <property type="molecule type" value="Genomic_DNA"/>
</dbReference>
<feature type="transmembrane region" description="Helical" evidence="1">
    <location>
        <begin position="182"/>
        <end position="200"/>
    </location>
</feature>
<reference evidence="3" key="1">
    <citation type="submission" date="2016-10" db="EMBL/GenBank/DDBJ databases">
        <authorList>
            <person name="Varghese N."/>
            <person name="Submissions S."/>
        </authorList>
    </citation>
    <scope>NUCLEOTIDE SEQUENCE [LARGE SCALE GENOMIC DNA]</scope>
    <source>
        <strain evidence="3">DSM 16089</strain>
    </source>
</reference>
<proteinExistence type="predicted"/>
<keyword evidence="1" id="KW-0812">Transmembrane</keyword>
<name>A0A1H4MDS3_9MICO</name>
<accession>A0A1H4MDS3</accession>
<keyword evidence="1" id="KW-1133">Transmembrane helix</keyword>
<sequence>METPVVLGLIFAAMSCITPFLANIRRPKKRSVDFVIQGTQTLFHVPRGVNVTVTVDSHSVEQASVTILRVANLGTEDILRTEWDGPLVIDLGASMVISARQIAARPSTLRIPAPVLRSSSIEISPFLLNSEDLFDLQIVSAGPEPTPRVSARIAGVREVRRRRPVYNLGNGIDGALDRGNKIVYMAFTGLFLALIALVAFAPMESKSGSPVLFEQRLPTVFVFVGLLGLYFAFLRWATVRNQRWRPSSRF</sequence>
<dbReference type="OrthoDB" id="9554605at2"/>